<name>A0A194XF50_MOLSC</name>
<sequence length="107" mass="11994">MFIHLCLSWAGSLPVCILWSKRLILCIASFASCYGKVPYLPKKSSFVSTIPICTSHSPYNTSVCSSLGQLRQSHFRECPKKSQFFWLSHCANTFGTIGTFPTHCKNL</sequence>
<dbReference type="KEGG" id="psco:LY89DRAFT_505694"/>
<dbReference type="GeneID" id="28817742"/>
<organism evidence="1 2">
    <name type="scientific">Mollisia scopiformis</name>
    <name type="common">Conifer needle endophyte fungus</name>
    <name type="synonym">Phialocephala scopiformis</name>
    <dbReference type="NCBI Taxonomy" id="149040"/>
    <lineage>
        <taxon>Eukaryota</taxon>
        <taxon>Fungi</taxon>
        <taxon>Dikarya</taxon>
        <taxon>Ascomycota</taxon>
        <taxon>Pezizomycotina</taxon>
        <taxon>Leotiomycetes</taxon>
        <taxon>Helotiales</taxon>
        <taxon>Mollisiaceae</taxon>
        <taxon>Mollisia</taxon>
    </lineage>
</organism>
<dbReference type="Proteomes" id="UP000070700">
    <property type="component" value="Unassembled WGS sequence"/>
</dbReference>
<keyword evidence="2" id="KW-1185">Reference proteome</keyword>
<dbReference type="RefSeq" id="XP_018073175.1">
    <property type="nucleotide sequence ID" value="XM_018208016.1"/>
</dbReference>
<dbReference type="EMBL" id="KQ947412">
    <property type="protein sequence ID" value="KUJ18820.1"/>
    <property type="molecule type" value="Genomic_DNA"/>
</dbReference>
<dbReference type="InParanoid" id="A0A194XF50"/>
<reference evidence="1 2" key="1">
    <citation type="submission" date="2015-10" db="EMBL/GenBank/DDBJ databases">
        <title>Full genome of DAOMC 229536 Phialocephala scopiformis, a fungal endophyte of spruce producing the potent anti-insectan compound rugulosin.</title>
        <authorList>
            <consortium name="DOE Joint Genome Institute"/>
            <person name="Walker A.K."/>
            <person name="Frasz S.L."/>
            <person name="Seifert K.A."/>
            <person name="Miller J.D."/>
            <person name="Mondo S.J."/>
            <person name="Labutti K."/>
            <person name="Lipzen A."/>
            <person name="Dockter R."/>
            <person name="Kennedy M."/>
            <person name="Grigoriev I.V."/>
            <person name="Spatafora J.W."/>
        </authorList>
    </citation>
    <scope>NUCLEOTIDE SEQUENCE [LARGE SCALE GENOMIC DNA]</scope>
    <source>
        <strain evidence="1 2">CBS 120377</strain>
    </source>
</reference>
<accession>A0A194XF50</accession>
<protein>
    <submittedName>
        <fullName evidence="1">Uncharacterized protein</fullName>
    </submittedName>
</protein>
<gene>
    <name evidence="1" type="ORF">LY89DRAFT_505694</name>
</gene>
<evidence type="ECO:0000313" key="1">
    <source>
        <dbReference type="EMBL" id="KUJ18820.1"/>
    </source>
</evidence>
<dbReference type="AlphaFoldDB" id="A0A194XF50"/>
<proteinExistence type="predicted"/>
<evidence type="ECO:0000313" key="2">
    <source>
        <dbReference type="Proteomes" id="UP000070700"/>
    </source>
</evidence>